<evidence type="ECO:0000256" key="2">
    <source>
        <dbReference type="ARBA" id="ARBA00022490"/>
    </source>
</evidence>
<name>C1EIJ3_MICCC</name>
<dbReference type="PANTHER" id="PTHR43648">
    <property type="entry name" value="ELECTRON TRANSFER FLAVOPROTEIN BETA SUBUNIT LYSINE METHYLTRANSFERASE"/>
    <property type="match status" value="1"/>
</dbReference>
<keyword evidence="5" id="KW-0949">S-adenosyl-L-methionine</keyword>
<evidence type="ECO:0000256" key="5">
    <source>
        <dbReference type="ARBA" id="ARBA00022691"/>
    </source>
</evidence>
<accession>C1EIJ3</accession>
<dbReference type="FunCoup" id="C1EIJ3">
    <property type="interactions" value="6"/>
</dbReference>
<organism evidence="9 10">
    <name type="scientific">Micromonas commoda (strain RCC299 / NOUM17 / CCMP2709)</name>
    <name type="common">Picoplanktonic green alga</name>
    <dbReference type="NCBI Taxonomy" id="296587"/>
    <lineage>
        <taxon>Eukaryota</taxon>
        <taxon>Viridiplantae</taxon>
        <taxon>Chlorophyta</taxon>
        <taxon>Mamiellophyceae</taxon>
        <taxon>Mamiellales</taxon>
        <taxon>Mamiellaceae</taxon>
        <taxon>Micromonas</taxon>
    </lineage>
</organism>
<keyword evidence="2" id="KW-0963">Cytoplasm</keyword>
<evidence type="ECO:0000256" key="1">
    <source>
        <dbReference type="ARBA" id="ARBA00009741"/>
    </source>
</evidence>
<keyword evidence="4" id="KW-0808">Transferase</keyword>
<dbReference type="Proteomes" id="UP000002009">
    <property type="component" value="Chromosome 15"/>
</dbReference>
<dbReference type="eggNOG" id="ENOG502QQTZ">
    <property type="taxonomic scope" value="Eukaryota"/>
</dbReference>
<dbReference type="Pfam" id="PF06325">
    <property type="entry name" value="PrmA"/>
    <property type="match status" value="1"/>
</dbReference>
<dbReference type="SUPFAM" id="SSF53335">
    <property type="entry name" value="S-adenosyl-L-methionine-dependent methyltransferases"/>
    <property type="match status" value="1"/>
</dbReference>
<dbReference type="Gene3D" id="3.40.50.150">
    <property type="entry name" value="Vaccinia Virus protein VP39"/>
    <property type="match status" value="1"/>
</dbReference>
<dbReference type="EMBL" id="CP001333">
    <property type="protein sequence ID" value="ACO67870.1"/>
    <property type="molecule type" value="Genomic_DNA"/>
</dbReference>
<sequence length="400" mass="41897">MASVCNVRCAVRALLRHARRVPSTPSTRVLSSAPRASAAAAAGFNGFTRASNPTVGTHRGRPPRTQTALASTLNPEGTIDANLGGGSVDQVRITRVDGSNVGELSDVLLSLGATCCSVEDADLGTERETELYAGDDKVWHMCDVTAMFPSGCDIDAVMADAVDILGVKSIEYVVETIPDNDWVNVVMDSFVPIKVGDGLWIVPEWAKTLPEGEEGALSVVLEPGLAFGTGEHPTTRLCLGWLRDNAETCVKGKHVVDFGTGSGVLAIGALLMGAAKATGVDVDPLSVKSARRNAQLNGIGDERLALFCADGSDGSDLPQDCDDAVDCVVANILVGPVTQLAPLFARYAKRGVGRVCVSGVLATQVPTVREAYGKWFDDLTYTEEGGWAVVSGVRNSTPAP</sequence>
<keyword evidence="10" id="KW-1185">Reference proteome</keyword>
<reference evidence="9 10" key="1">
    <citation type="journal article" date="2009" name="Science">
        <title>Green evolution and dynamic adaptations revealed by genomes of the marine picoeukaryotes Micromonas.</title>
        <authorList>
            <person name="Worden A.Z."/>
            <person name="Lee J.H."/>
            <person name="Mock T."/>
            <person name="Rouze P."/>
            <person name="Simmons M.P."/>
            <person name="Aerts A.L."/>
            <person name="Allen A.E."/>
            <person name="Cuvelier M.L."/>
            <person name="Derelle E."/>
            <person name="Everett M.V."/>
            <person name="Foulon E."/>
            <person name="Grimwood J."/>
            <person name="Gundlach H."/>
            <person name="Henrissat B."/>
            <person name="Napoli C."/>
            <person name="McDonald S.M."/>
            <person name="Parker M.S."/>
            <person name="Rombauts S."/>
            <person name="Salamov A."/>
            <person name="Von Dassow P."/>
            <person name="Badger J.H."/>
            <person name="Coutinho P.M."/>
            <person name="Demir E."/>
            <person name="Dubchak I."/>
            <person name="Gentemann C."/>
            <person name="Eikrem W."/>
            <person name="Gready J.E."/>
            <person name="John U."/>
            <person name="Lanier W."/>
            <person name="Lindquist E.A."/>
            <person name="Lucas S."/>
            <person name="Mayer K.F."/>
            <person name="Moreau H."/>
            <person name="Not F."/>
            <person name="Otillar R."/>
            <person name="Panaud O."/>
            <person name="Pangilinan J."/>
            <person name="Paulsen I."/>
            <person name="Piegu B."/>
            <person name="Poliakov A."/>
            <person name="Robbens S."/>
            <person name="Schmutz J."/>
            <person name="Toulza E."/>
            <person name="Wyss T."/>
            <person name="Zelensky A."/>
            <person name="Zhou K."/>
            <person name="Armbrust E.V."/>
            <person name="Bhattacharya D."/>
            <person name="Goodenough U.W."/>
            <person name="Van de Peer Y."/>
            <person name="Grigoriev I.V."/>
        </authorList>
    </citation>
    <scope>NUCLEOTIDE SEQUENCE [LARGE SCALE GENOMIC DNA]</scope>
    <source>
        <strain evidence="10">RCC299 / NOUM17</strain>
    </source>
</reference>
<dbReference type="InterPro" id="IPR004498">
    <property type="entry name" value="Ribosomal_PrmA_MeTrfase"/>
</dbReference>
<dbReference type="CDD" id="cd02440">
    <property type="entry name" value="AdoMet_MTases"/>
    <property type="match status" value="1"/>
</dbReference>
<dbReference type="GO" id="GO:0032259">
    <property type="term" value="P:methylation"/>
    <property type="evidence" value="ECO:0007669"/>
    <property type="project" value="UniProtKB-KW"/>
</dbReference>
<evidence type="ECO:0000256" key="4">
    <source>
        <dbReference type="ARBA" id="ARBA00022679"/>
    </source>
</evidence>
<dbReference type="PANTHER" id="PTHR43648:SF1">
    <property type="entry name" value="ELECTRON TRANSFER FLAVOPROTEIN BETA SUBUNIT LYSINE METHYLTRANSFERASE"/>
    <property type="match status" value="1"/>
</dbReference>
<dbReference type="GO" id="GO:0016279">
    <property type="term" value="F:protein-lysine N-methyltransferase activity"/>
    <property type="evidence" value="ECO:0007669"/>
    <property type="project" value="TreeGrafter"/>
</dbReference>
<comment type="similarity">
    <text evidence="6">Belongs to the methyltransferase superfamily. ETFBKMT family.</text>
</comment>
<gene>
    <name evidence="9" type="ORF">MICPUN_64597</name>
</gene>
<dbReference type="KEGG" id="mis:MICPUN_64597"/>
<proteinExistence type="inferred from homology"/>
<dbReference type="OrthoDB" id="419617at2759"/>
<dbReference type="AlphaFoldDB" id="C1EIJ3"/>
<dbReference type="GeneID" id="8249365"/>
<dbReference type="RefSeq" id="XP_002506612.1">
    <property type="nucleotide sequence ID" value="XM_002506566.1"/>
</dbReference>
<evidence type="ECO:0000256" key="8">
    <source>
        <dbReference type="ARBA" id="ARBA00042266"/>
    </source>
</evidence>
<evidence type="ECO:0000313" key="9">
    <source>
        <dbReference type="EMBL" id="ACO67870.1"/>
    </source>
</evidence>
<evidence type="ECO:0000313" key="10">
    <source>
        <dbReference type="Proteomes" id="UP000002009"/>
    </source>
</evidence>
<evidence type="ECO:0000256" key="6">
    <source>
        <dbReference type="ARBA" id="ARBA00037932"/>
    </source>
</evidence>
<keyword evidence="3" id="KW-0489">Methyltransferase</keyword>
<comment type="similarity">
    <text evidence="1">Belongs to the methyltransferase superfamily. PrmA family.</text>
</comment>
<dbReference type="STRING" id="296587.C1EIJ3"/>
<dbReference type="InterPro" id="IPR029063">
    <property type="entry name" value="SAM-dependent_MTases_sf"/>
</dbReference>
<dbReference type="HAMAP" id="MF_00735">
    <property type="entry name" value="Methyltr_PrmA"/>
    <property type="match status" value="1"/>
</dbReference>
<dbReference type="OMA" id="PEWQTPP"/>
<evidence type="ECO:0000256" key="7">
    <source>
        <dbReference type="ARBA" id="ARBA00041867"/>
    </source>
</evidence>
<dbReference type="InterPro" id="IPR050078">
    <property type="entry name" value="Ribosomal_L11_MeTrfase_PrmA"/>
</dbReference>
<evidence type="ECO:0000256" key="3">
    <source>
        <dbReference type="ARBA" id="ARBA00022603"/>
    </source>
</evidence>
<dbReference type="InParanoid" id="C1EIJ3"/>
<protein>
    <recommendedName>
        <fullName evidence="8">ETFB lysine methyltransferase</fullName>
    </recommendedName>
    <alternativeName>
        <fullName evidence="7">Protein N-lysine methyltransferase METTL20</fullName>
    </alternativeName>
</protein>
<dbReference type="NCBIfam" id="TIGR00406">
    <property type="entry name" value="prmA"/>
    <property type="match status" value="1"/>
</dbReference>